<dbReference type="PANTHER" id="PTHR48079">
    <property type="entry name" value="PROTEIN YEEZ"/>
    <property type="match status" value="1"/>
</dbReference>
<gene>
    <name evidence="2" type="ORF">DFQ59_11085</name>
</gene>
<dbReference type="Proteomes" id="UP000252707">
    <property type="component" value="Unassembled WGS sequence"/>
</dbReference>
<comment type="caution">
    <text evidence="2">The sequence shown here is derived from an EMBL/GenBank/DDBJ whole genome shotgun (WGS) entry which is preliminary data.</text>
</comment>
<dbReference type="InterPro" id="IPR036291">
    <property type="entry name" value="NAD(P)-bd_dom_sf"/>
</dbReference>
<sequence>MNEVVIVGCGYVGRRVARRERAAGRRVTGLVRGAESAAALSAPGVAVVRADLDRPDAAAGLALGGARLYWFAPPPPDGEVDTRLRGFLAAIPADRLPERVVLISTTGVYGDCGGAWVDESRPPAPQAERARRRRDAERALAEWSTAAGVPAVVLRVPGFYGPGKLPEARLRRGEPVLREAQSPWSNRVHVDDLVRACLAAMDRGRPGAVYNVSDGHPTTMTDYFNRVADALGLPRPPQIDPAEAGGRLSAGMRSYLAESKRLDNRRMREELGVVPDYPDLATGLAACVKAGETKRRKQT</sequence>
<dbReference type="Pfam" id="PF01370">
    <property type="entry name" value="Epimerase"/>
    <property type="match status" value="1"/>
</dbReference>
<dbReference type="GO" id="GO:0005737">
    <property type="term" value="C:cytoplasm"/>
    <property type="evidence" value="ECO:0007669"/>
    <property type="project" value="TreeGrafter"/>
</dbReference>
<proteinExistence type="predicted"/>
<dbReference type="InterPro" id="IPR051783">
    <property type="entry name" value="NAD(P)-dependent_oxidoreduct"/>
</dbReference>
<dbReference type="EMBL" id="QPJY01000010">
    <property type="protein sequence ID" value="RCX26375.1"/>
    <property type="molecule type" value="Genomic_DNA"/>
</dbReference>
<dbReference type="OrthoDB" id="9808276at2"/>
<reference evidence="2 3" key="1">
    <citation type="submission" date="2018-07" db="EMBL/GenBank/DDBJ databases">
        <title>Genomic Encyclopedia of Type Strains, Phase IV (KMG-IV): sequencing the most valuable type-strain genomes for metagenomic binning, comparative biology and taxonomic classification.</title>
        <authorList>
            <person name="Goeker M."/>
        </authorList>
    </citation>
    <scope>NUCLEOTIDE SEQUENCE [LARGE SCALE GENOMIC DNA]</scope>
    <source>
        <strain evidence="2 3">DSM 26407</strain>
    </source>
</reference>
<protein>
    <submittedName>
        <fullName evidence="2">Nucleoside-diphosphate-sugar epimerase</fullName>
    </submittedName>
</protein>
<organism evidence="2 3">
    <name type="scientific">Thioalbus denitrificans</name>
    <dbReference type="NCBI Taxonomy" id="547122"/>
    <lineage>
        <taxon>Bacteria</taxon>
        <taxon>Pseudomonadati</taxon>
        <taxon>Pseudomonadota</taxon>
        <taxon>Gammaproteobacteria</taxon>
        <taxon>Chromatiales</taxon>
        <taxon>Ectothiorhodospiraceae</taxon>
        <taxon>Thioalbus</taxon>
    </lineage>
</organism>
<dbReference type="SUPFAM" id="SSF51735">
    <property type="entry name" value="NAD(P)-binding Rossmann-fold domains"/>
    <property type="match status" value="1"/>
</dbReference>
<dbReference type="PANTHER" id="PTHR48079:SF6">
    <property type="entry name" value="NAD(P)-BINDING DOMAIN-CONTAINING PROTEIN-RELATED"/>
    <property type="match status" value="1"/>
</dbReference>
<dbReference type="AlphaFoldDB" id="A0A369BZK8"/>
<feature type="domain" description="NAD-dependent epimerase/dehydratase" evidence="1">
    <location>
        <begin position="97"/>
        <end position="212"/>
    </location>
</feature>
<evidence type="ECO:0000313" key="3">
    <source>
        <dbReference type="Proteomes" id="UP000252707"/>
    </source>
</evidence>
<dbReference type="GO" id="GO:0004029">
    <property type="term" value="F:aldehyde dehydrogenase (NAD+) activity"/>
    <property type="evidence" value="ECO:0007669"/>
    <property type="project" value="TreeGrafter"/>
</dbReference>
<dbReference type="InterPro" id="IPR001509">
    <property type="entry name" value="Epimerase_deHydtase"/>
</dbReference>
<accession>A0A369BZK8</accession>
<dbReference type="Gene3D" id="3.40.50.720">
    <property type="entry name" value="NAD(P)-binding Rossmann-like Domain"/>
    <property type="match status" value="1"/>
</dbReference>
<dbReference type="RefSeq" id="WP_114280790.1">
    <property type="nucleotide sequence ID" value="NZ_QPJY01000010.1"/>
</dbReference>
<evidence type="ECO:0000259" key="1">
    <source>
        <dbReference type="Pfam" id="PF01370"/>
    </source>
</evidence>
<keyword evidence="3" id="KW-1185">Reference proteome</keyword>
<evidence type="ECO:0000313" key="2">
    <source>
        <dbReference type="EMBL" id="RCX26375.1"/>
    </source>
</evidence>
<name>A0A369BZK8_9GAMM</name>